<dbReference type="PANTHER" id="PTHR31566">
    <property type="entry name" value="CYTOCHROME C BIOGENESIS PROTEIN CCS1, CHLOROPLASTIC"/>
    <property type="match status" value="1"/>
</dbReference>
<feature type="domain" description="ResB-like" evidence="7">
    <location>
        <begin position="358"/>
        <end position="445"/>
    </location>
</feature>
<comment type="subcellular location">
    <subcellularLocation>
        <location evidence="1">Membrane</location>
        <topology evidence="1">Multi-pass membrane protein</topology>
    </subcellularLocation>
</comment>
<dbReference type="PANTHER" id="PTHR31566:SF0">
    <property type="entry name" value="CYTOCHROME C BIOGENESIS PROTEIN CCS1, CHLOROPLASTIC"/>
    <property type="match status" value="1"/>
</dbReference>
<proteinExistence type="predicted"/>
<feature type="transmembrane region" description="Helical" evidence="6">
    <location>
        <begin position="21"/>
        <end position="42"/>
    </location>
</feature>
<evidence type="ECO:0000256" key="4">
    <source>
        <dbReference type="ARBA" id="ARBA00022989"/>
    </source>
</evidence>
<dbReference type="AlphaFoldDB" id="E1Y9Y1"/>
<keyword evidence="5 6" id="KW-0472">Membrane</keyword>
<evidence type="ECO:0000256" key="5">
    <source>
        <dbReference type="ARBA" id="ARBA00023136"/>
    </source>
</evidence>
<dbReference type="EMBL" id="FR695866">
    <property type="protein sequence ID" value="CBX27375.1"/>
    <property type="molecule type" value="Genomic_DNA"/>
</dbReference>
<feature type="domain" description="ResB-like" evidence="7">
    <location>
        <begin position="22"/>
        <end position="342"/>
    </location>
</feature>
<sequence>MMKKNKNHDDPINRLWKYFASVKLTVTLLFILAATCIIGTVIPQNENPSIYFLKYGEFFYKAFNALDIFDMYHSWWFQFLVFALTANIIVCSIDRLSSTWKVIFIKSPSFDITRSKNSYKEEFASKHTPEELKSFFMPVLSRLFKFTRTEDKENGFVIYAEKGRWTRLGVYAVHLSVVLLLIGGLIGSYFGFAGSVIIPEGKSAKSIILRNTSADQPLDFEIRCDDFNVSFYDSGMPKEYRSALTIVENGKPVLRKDVIVNDPLRYKGINIFQASYGMLEPDDITLGFTDRNTGTVYRNKASAGKEIDLPKTFGKFVLDKYFRSYNFRGHNIGEAFVGILTPLNGEPVEVLLPLSYPAFDKMRKGELIISVEDTQRLYYTGLQVTKDPGVPVVYTGFIMMIIGCFIAFFMSHARFCVEVVKKRGKSIIIIAGTSNKNKIGMEARIKKLNKLLSNKTIG</sequence>
<dbReference type="Pfam" id="PF05140">
    <property type="entry name" value="ResB"/>
    <property type="match status" value="2"/>
</dbReference>
<gene>
    <name evidence="8" type="ORF">N47_H21970</name>
</gene>
<keyword evidence="3" id="KW-0201">Cytochrome c-type biogenesis</keyword>
<feature type="transmembrane region" description="Helical" evidence="6">
    <location>
        <begin position="168"/>
        <end position="192"/>
    </location>
</feature>
<dbReference type="GO" id="GO:0017004">
    <property type="term" value="P:cytochrome complex assembly"/>
    <property type="evidence" value="ECO:0007669"/>
    <property type="project" value="UniProtKB-KW"/>
</dbReference>
<name>E1Y9Y1_9BACT</name>
<dbReference type="GO" id="GO:0016020">
    <property type="term" value="C:membrane"/>
    <property type="evidence" value="ECO:0007669"/>
    <property type="project" value="UniProtKB-SubCell"/>
</dbReference>
<keyword evidence="4 6" id="KW-1133">Transmembrane helix</keyword>
<dbReference type="InterPro" id="IPR023494">
    <property type="entry name" value="Cyt_c_bgen_Ccs1/CcsB/ResB"/>
</dbReference>
<dbReference type="InterPro" id="IPR007816">
    <property type="entry name" value="ResB-like_domain"/>
</dbReference>
<evidence type="ECO:0000256" key="2">
    <source>
        <dbReference type="ARBA" id="ARBA00022692"/>
    </source>
</evidence>
<protein>
    <recommendedName>
        <fullName evidence="7">ResB-like domain-containing protein</fullName>
    </recommendedName>
</protein>
<evidence type="ECO:0000259" key="7">
    <source>
        <dbReference type="Pfam" id="PF05140"/>
    </source>
</evidence>
<evidence type="ECO:0000256" key="1">
    <source>
        <dbReference type="ARBA" id="ARBA00004141"/>
    </source>
</evidence>
<organism evidence="8">
    <name type="scientific">uncultured Desulfobacterium sp</name>
    <dbReference type="NCBI Taxonomy" id="201089"/>
    <lineage>
        <taxon>Bacteria</taxon>
        <taxon>Pseudomonadati</taxon>
        <taxon>Thermodesulfobacteriota</taxon>
        <taxon>Desulfobacteria</taxon>
        <taxon>Desulfobacterales</taxon>
        <taxon>Desulfobacteriaceae</taxon>
        <taxon>Desulfobacterium</taxon>
        <taxon>environmental samples</taxon>
    </lineage>
</organism>
<evidence type="ECO:0000256" key="3">
    <source>
        <dbReference type="ARBA" id="ARBA00022748"/>
    </source>
</evidence>
<feature type="transmembrane region" description="Helical" evidence="6">
    <location>
        <begin position="392"/>
        <end position="417"/>
    </location>
</feature>
<accession>E1Y9Y1</accession>
<reference evidence="8" key="1">
    <citation type="journal article" date="2011" name="Environ. Microbiol.">
        <title>Genomic insights into the metabolic potential of the polycyclic aromatic hydrocarbon degrading sulfate-reducing Deltaproteobacterium N47.</title>
        <authorList>
            <person name="Bergmann F."/>
            <person name="Selesi D."/>
            <person name="Weinmaier T."/>
            <person name="Tischler P."/>
            <person name="Rattei T."/>
            <person name="Meckenstock R.U."/>
        </authorList>
    </citation>
    <scope>NUCLEOTIDE SEQUENCE</scope>
</reference>
<evidence type="ECO:0000313" key="8">
    <source>
        <dbReference type="EMBL" id="CBX27375.1"/>
    </source>
</evidence>
<feature type="transmembrane region" description="Helical" evidence="6">
    <location>
        <begin position="75"/>
        <end position="93"/>
    </location>
</feature>
<evidence type="ECO:0000256" key="6">
    <source>
        <dbReference type="SAM" id="Phobius"/>
    </source>
</evidence>
<keyword evidence="2 6" id="KW-0812">Transmembrane</keyword>